<proteinExistence type="predicted"/>
<comment type="caution">
    <text evidence="2">The sequence shown here is derived from an EMBL/GenBank/DDBJ whole genome shotgun (WGS) entry which is preliminary data.</text>
</comment>
<dbReference type="EMBL" id="PCTN01000075">
    <property type="protein sequence ID" value="PIP75802.1"/>
    <property type="molecule type" value="Genomic_DNA"/>
</dbReference>
<evidence type="ECO:0000256" key="1">
    <source>
        <dbReference type="SAM" id="Phobius"/>
    </source>
</evidence>
<keyword evidence="1" id="KW-0472">Membrane</keyword>
<dbReference type="AlphaFoldDB" id="A0A2H0D0Z3"/>
<gene>
    <name evidence="2" type="primary">amrB</name>
    <name evidence="2" type="ORF">COW86_01690</name>
</gene>
<keyword evidence="1" id="KW-0812">Transmembrane</keyword>
<feature type="transmembrane region" description="Helical" evidence="1">
    <location>
        <begin position="36"/>
        <end position="58"/>
    </location>
</feature>
<evidence type="ECO:0000313" key="3">
    <source>
        <dbReference type="Proteomes" id="UP000230159"/>
    </source>
</evidence>
<reference evidence="2 3" key="1">
    <citation type="submission" date="2017-09" db="EMBL/GenBank/DDBJ databases">
        <title>Depth-based differentiation of microbial function through sediment-hosted aquifers and enrichment of novel symbionts in the deep terrestrial subsurface.</title>
        <authorList>
            <person name="Probst A.J."/>
            <person name="Ladd B."/>
            <person name="Jarett J.K."/>
            <person name="Geller-Mcgrath D.E."/>
            <person name="Sieber C.M."/>
            <person name="Emerson J.B."/>
            <person name="Anantharaman K."/>
            <person name="Thomas B.C."/>
            <person name="Malmstrom R."/>
            <person name="Stieglmeier M."/>
            <person name="Klingl A."/>
            <person name="Woyke T."/>
            <person name="Ryan C.M."/>
            <person name="Banfield J.F."/>
        </authorList>
    </citation>
    <scope>NUCLEOTIDE SEQUENCE [LARGE SCALE GENOMIC DNA]</scope>
    <source>
        <strain evidence="2">CG22_combo_CG10-13_8_21_14_all_39_9</strain>
    </source>
</reference>
<sequence>MKIGRLKFTMAKVNYRQATNGRLSLLNRMKRYNLKLNILVTLSLCLTGLIVFGIFHFFHLNQKKSSTDIHLSNPMELEFFETAFKFNKKELDLSNKNVVAGIIPHHLLAADLLAEFFYNLQVKNYETIILIGPNHFNSGNSDIITSNYNWQTPTVLRPLIALILIKFMV</sequence>
<protein>
    <submittedName>
        <fullName evidence="2">AmmeMemoRadiSam system protein B</fullName>
    </submittedName>
</protein>
<name>A0A2H0D0Z3_9BACT</name>
<evidence type="ECO:0000313" key="2">
    <source>
        <dbReference type="EMBL" id="PIP75802.1"/>
    </source>
</evidence>
<dbReference type="Gene3D" id="3.40.830.10">
    <property type="entry name" value="LigB-like"/>
    <property type="match status" value="1"/>
</dbReference>
<organism evidence="2 3">
    <name type="scientific">Candidatus Kuenenbacteria bacterium CG22_combo_CG10-13_8_21_14_all_39_9</name>
    <dbReference type="NCBI Taxonomy" id="1974621"/>
    <lineage>
        <taxon>Bacteria</taxon>
        <taxon>Candidatus Kueneniibacteriota</taxon>
    </lineage>
</organism>
<accession>A0A2H0D0Z3</accession>
<dbReference type="Proteomes" id="UP000230159">
    <property type="component" value="Unassembled WGS sequence"/>
</dbReference>
<dbReference type="NCBIfam" id="TIGR04336">
    <property type="entry name" value="AmmeMemoSam_B"/>
    <property type="match status" value="1"/>
</dbReference>
<keyword evidence="1" id="KW-1133">Transmembrane helix</keyword>